<protein>
    <submittedName>
        <fullName evidence="1">Thiamine biosynthesis protein ThiS</fullName>
    </submittedName>
</protein>
<proteinExistence type="predicted"/>
<dbReference type="InterPro" id="IPR012675">
    <property type="entry name" value="Beta-grasp_dom_sf"/>
</dbReference>
<accession>G5GI61</accession>
<keyword evidence="2" id="KW-1185">Reference proteome</keyword>
<comment type="caution">
    <text evidence="1">The sequence shown here is derived from an EMBL/GenBank/DDBJ whole genome shotgun (WGS) entry which is preliminary data.</text>
</comment>
<dbReference type="PANTHER" id="PTHR34472">
    <property type="entry name" value="SULFUR CARRIER PROTEIN THIS"/>
    <property type="match status" value="1"/>
</dbReference>
<dbReference type="InterPro" id="IPR016155">
    <property type="entry name" value="Mopterin_synth/thiamin_S_b"/>
</dbReference>
<dbReference type="SUPFAM" id="SSF54285">
    <property type="entry name" value="MoaD/ThiS"/>
    <property type="match status" value="1"/>
</dbReference>
<evidence type="ECO:0000313" key="2">
    <source>
        <dbReference type="Proteomes" id="UP000003011"/>
    </source>
</evidence>
<dbReference type="EMBL" id="ACZL01000021">
    <property type="protein sequence ID" value="EHI55536.1"/>
    <property type="molecule type" value="Genomic_DNA"/>
</dbReference>
<name>G5GI61_9FIRM</name>
<dbReference type="Proteomes" id="UP000003011">
    <property type="component" value="Unassembled WGS sequence"/>
</dbReference>
<dbReference type="NCBIfam" id="TIGR01683">
    <property type="entry name" value="thiS"/>
    <property type="match status" value="1"/>
</dbReference>
<dbReference type="OrthoDB" id="9798559at2"/>
<dbReference type="CDD" id="cd00565">
    <property type="entry name" value="Ubl_ThiS"/>
    <property type="match status" value="1"/>
</dbReference>
<dbReference type="HOGENOM" id="CLU_174611_3_0_9"/>
<dbReference type="InterPro" id="IPR010035">
    <property type="entry name" value="Thi_S"/>
</dbReference>
<dbReference type="eggNOG" id="COG2104">
    <property type="taxonomic scope" value="Bacteria"/>
</dbReference>
<evidence type="ECO:0000313" key="1">
    <source>
        <dbReference type="EMBL" id="EHI55536.1"/>
    </source>
</evidence>
<dbReference type="AlphaFoldDB" id="G5GI61"/>
<reference evidence="1 2" key="1">
    <citation type="submission" date="2011-08" db="EMBL/GenBank/DDBJ databases">
        <title>The Genome Sequence of Johnsonella ignava ATCC 51276.</title>
        <authorList>
            <consortium name="The Broad Institute Genome Sequencing Platform"/>
            <person name="Earl A."/>
            <person name="Ward D."/>
            <person name="Feldgarden M."/>
            <person name="Gevers D."/>
            <person name="Izard J."/>
            <person name="Blanton J.M."/>
            <person name="Baranova O.V."/>
            <person name="Dewhirst F.E."/>
            <person name="Young S.K."/>
            <person name="Zeng Q."/>
            <person name="Gargeya S."/>
            <person name="Fitzgerald M."/>
            <person name="Haas B."/>
            <person name="Abouelleil A."/>
            <person name="Alvarado L."/>
            <person name="Arachchi H.M."/>
            <person name="Berlin A."/>
            <person name="Brown A."/>
            <person name="Chapman S.B."/>
            <person name="Chen Z."/>
            <person name="Dunbar C."/>
            <person name="Freedman E."/>
            <person name="Gearin G."/>
            <person name="Gellesch M."/>
            <person name="Goldberg J."/>
            <person name="Griggs A."/>
            <person name="Gujja S."/>
            <person name="Heiman D."/>
            <person name="Howarth C."/>
            <person name="Larson L."/>
            <person name="Lui A."/>
            <person name="MacDonald P.J.P."/>
            <person name="Montmayeur A."/>
            <person name="Murphy C."/>
            <person name="Neiman D."/>
            <person name="Pearson M."/>
            <person name="Priest M."/>
            <person name="Roberts A."/>
            <person name="Saif S."/>
            <person name="Shea T."/>
            <person name="Shenoy N."/>
            <person name="Sisk P."/>
            <person name="Stolte C."/>
            <person name="Sykes S."/>
            <person name="Wortman J."/>
            <person name="Nusbaum C."/>
            <person name="Birren B."/>
        </authorList>
    </citation>
    <scope>NUCLEOTIDE SEQUENCE [LARGE SCALE GENOMIC DNA]</scope>
    <source>
        <strain evidence="1 2">ATCC 51276</strain>
    </source>
</reference>
<gene>
    <name evidence="1" type="ORF">HMPREF9333_01251</name>
</gene>
<dbReference type="Pfam" id="PF02597">
    <property type="entry name" value="ThiS"/>
    <property type="match status" value="1"/>
</dbReference>
<dbReference type="PANTHER" id="PTHR34472:SF1">
    <property type="entry name" value="SULFUR CARRIER PROTEIN THIS"/>
    <property type="match status" value="1"/>
</dbReference>
<sequence>MEITVNGEKYDVRRGISLFEYISESGYDMARTAVELNKNIVPKSGYKNCILSEYDMLEVVTFVGGG</sequence>
<dbReference type="RefSeq" id="WP_005540749.1">
    <property type="nucleotide sequence ID" value="NZ_JH378832.1"/>
</dbReference>
<dbReference type="InterPro" id="IPR003749">
    <property type="entry name" value="ThiS/MoaD-like"/>
</dbReference>
<dbReference type="Gene3D" id="3.10.20.30">
    <property type="match status" value="1"/>
</dbReference>
<organism evidence="1 2">
    <name type="scientific">Johnsonella ignava ATCC 51276</name>
    <dbReference type="NCBI Taxonomy" id="679200"/>
    <lineage>
        <taxon>Bacteria</taxon>
        <taxon>Bacillati</taxon>
        <taxon>Bacillota</taxon>
        <taxon>Clostridia</taxon>
        <taxon>Lachnospirales</taxon>
        <taxon>Lachnospiraceae</taxon>
        <taxon>Johnsonella</taxon>
    </lineage>
</organism>
<dbReference type="STRING" id="679200.HMPREF9333_01251"/>